<dbReference type="EMBL" id="JAGKQM010000003">
    <property type="protein sequence ID" value="KAH0936457.1"/>
    <property type="molecule type" value="Genomic_DNA"/>
</dbReference>
<dbReference type="Proteomes" id="UP000824890">
    <property type="component" value="Unassembled WGS sequence"/>
</dbReference>
<evidence type="ECO:0000313" key="3">
    <source>
        <dbReference type="Proteomes" id="UP000824890"/>
    </source>
</evidence>
<feature type="transmembrane region" description="Helical" evidence="1">
    <location>
        <begin position="69"/>
        <end position="90"/>
    </location>
</feature>
<evidence type="ECO:0000256" key="1">
    <source>
        <dbReference type="SAM" id="Phobius"/>
    </source>
</evidence>
<name>A0ABQ8E4X9_BRANA</name>
<keyword evidence="1" id="KW-0812">Transmembrane</keyword>
<keyword evidence="3" id="KW-1185">Reference proteome</keyword>
<evidence type="ECO:0000313" key="2">
    <source>
        <dbReference type="EMBL" id="KAH0936457.1"/>
    </source>
</evidence>
<protein>
    <submittedName>
        <fullName evidence="2">Uncharacterized protein</fullName>
    </submittedName>
</protein>
<keyword evidence="1" id="KW-0472">Membrane</keyword>
<comment type="caution">
    <text evidence="2">The sequence shown here is derived from an EMBL/GenBank/DDBJ whole genome shotgun (WGS) entry which is preliminary data.</text>
</comment>
<accession>A0ABQ8E4X9</accession>
<reference evidence="2 3" key="1">
    <citation type="submission" date="2021-05" db="EMBL/GenBank/DDBJ databases">
        <title>Genome Assembly of Synthetic Allotetraploid Brassica napus Reveals Homoeologous Exchanges between Subgenomes.</title>
        <authorList>
            <person name="Davis J.T."/>
        </authorList>
    </citation>
    <scope>NUCLEOTIDE SEQUENCE [LARGE SCALE GENOMIC DNA]</scope>
    <source>
        <strain evidence="3">cv. Da-Ae</strain>
        <tissue evidence="2">Seedling</tissue>
    </source>
</reference>
<gene>
    <name evidence="2" type="ORF">HID58_013574</name>
</gene>
<sequence length="128" mass="14533">MNNTTSPKSRRIVSATYKLLHPSCRSEISLLYHGGGPFAEVLVTRGLAMTQGEFSHFFFISTTLFFHKLILRSSSYALLIVLVSVGDWPWSDRRTFNDMVPKPEFNNFQIINIDSSELAKETAFTLLL</sequence>
<keyword evidence="1" id="KW-1133">Transmembrane helix</keyword>
<proteinExistence type="predicted"/>
<organism evidence="2 3">
    <name type="scientific">Brassica napus</name>
    <name type="common">Rape</name>
    <dbReference type="NCBI Taxonomy" id="3708"/>
    <lineage>
        <taxon>Eukaryota</taxon>
        <taxon>Viridiplantae</taxon>
        <taxon>Streptophyta</taxon>
        <taxon>Embryophyta</taxon>
        <taxon>Tracheophyta</taxon>
        <taxon>Spermatophyta</taxon>
        <taxon>Magnoliopsida</taxon>
        <taxon>eudicotyledons</taxon>
        <taxon>Gunneridae</taxon>
        <taxon>Pentapetalae</taxon>
        <taxon>rosids</taxon>
        <taxon>malvids</taxon>
        <taxon>Brassicales</taxon>
        <taxon>Brassicaceae</taxon>
        <taxon>Brassiceae</taxon>
        <taxon>Brassica</taxon>
    </lineage>
</organism>